<accession>A0A410MJA6</accession>
<dbReference type="RefSeq" id="WP_128527053.1">
    <property type="nucleotide sequence ID" value="NZ_CP026119.1"/>
</dbReference>
<gene>
    <name evidence="2" type="ORF">HLI_21465</name>
</gene>
<keyword evidence="1" id="KW-1133">Transmembrane helix</keyword>
<keyword evidence="1" id="KW-0812">Transmembrane</keyword>
<evidence type="ECO:0000313" key="3">
    <source>
        <dbReference type="Proteomes" id="UP000287756"/>
    </source>
</evidence>
<dbReference type="KEGG" id="hli:HLI_21465"/>
<evidence type="ECO:0000313" key="2">
    <source>
        <dbReference type="EMBL" id="QAS54824.1"/>
    </source>
</evidence>
<dbReference type="AlphaFoldDB" id="A0A410MJA6"/>
<keyword evidence="1" id="KW-0472">Membrane</keyword>
<evidence type="ECO:0000256" key="1">
    <source>
        <dbReference type="SAM" id="Phobius"/>
    </source>
</evidence>
<keyword evidence="2" id="KW-0614">Plasmid</keyword>
<dbReference type="EMBL" id="CP026119">
    <property type="protein sequence ID" value="QAS54824.1"/>
    <property type="molecule type" value="Genomic_DNA"/>
</dbReference>
<geneLocation type="plasmid" evidence="3">
    <name>pldw-31</name>
</geneLocation>
<dbReference type="Proteomes" id="UP000287756">
    <property type="component" value="Plasmid pLDW-31"/>
</dbReference>
<reference evidence="2 3" key="1">
    <citation type="submission" date="2018-01" db="EMBL/GenBank/DDBJ databases">
        <title>The whole genome sequencing and assembly of Halobacillus litoralis ERB031 strain.</title>
        <authorList>
            <person name="Lee S.-J."/>
            <person name="Park M.-K."/>
            <person name="Kim J.-Y."/>
            <person name="Lee Y.-J."/>
            <person name="Yi H."/>
            <person name="Bahn Y.-S."/>
            <person name="Kim J.F."/>
            <person name="Lee D.-W."/>
        </authorList>
    </citation>
    <scope>NUCLEOTIDE SEQUENCE [LARGE SCALE GENOMIC DNA]</scope>
    <source>
        <strain evidence="2 3">ERB 031</strain>
        <plasmid evidence="3">pldw-31</plasmid>
    </source>
</reference>
<organism evidence="2 3">
    <name type="scientific">Halobacillus litoralis</name>
    <dbReference type="NCBI Taxonomy" id="45668"/>
    <lineage>
        <taxon>Bacteria</taxon>
        <taxon>Bacillati</taxon>
        <taxon>Bacillota</taxon>
        <taxon>Bacilli</taxon>
        <taxon>Bacillales</taxon>
        <taxon>Bacillaceae</taxon>
        <taxon>Halobacillus</taxon>
    </lineage>
</organism>
<sequence>MALTLAKWMNLIIAVNIMFAPILAYVDSKHRAAVEVVLQEASKQASIEGRYSDALISDMKKQLVDNYNFDESKLNITATQTLTTRGNYISASIEAPRGIIFVFNIFNQGARTFEKDTRVMSEY</sequence>
<dbReference type="OrthoDB" id="2907724at2"/>
<protein>
    <submittedName>
        <fullName evidence="2">Uncharacterized protein</fullName>
    </submittedName>
</protein>
<feature type="transmembrane region" description="Helical" evidence="1">
    <location>
        <begin position="6"/>
        <end position="26"/>
    </location>
</feature>
<name>A0A410MJA6_9BACI</name>
<proteinExistence type="predicted"/>